<accession>A0A455WDB4</accession>
<dbReference type="AlphaFoldDB" id="A0A455WDB4"/>
<dbReference type="EMBL" id="AP019537">
    <property type="protein sequence ID" value="BBJ03812.1"/>
    <property type="molecule type" value="Genomic_DNA"/>
</dbReference>
<name>A0A455WDB4_MARNT</name>
<protein>
    <submittedName>
        <fullName evidence="1">Uncharacterized protein</fullName>
    </submittedName>
</protein>
<gene>
    <name evidence="1" type="ORF">YBY_16600</name>
</gene>
<proteinExistence type="predicted"/>
<reference evidence="1" key="1">
    <citation type="submission" date="2019-03" db="EMBL/GenBank/DDBJ databases">
        <title>Whole genome analysis of nitrate-reducing bacteria Marinobacter hydrocarbonoclasticus YB03.</title>
        <authorList>
            <person name="Azam A.H."/>
            <person name="Yuk S.R."/>
            <person name="Kamarisima K."/>
            <person name="Miyanaga K."/>
            <person name="Tanji Y."/>
        </authorList>
    </citation>
    <scope>NUCLEOTIDE SEQUENCE</scope>
    <source>
        <strain evidence="1">YB03</strain>
    </source>
</reference>
<organism evidence="1">
    <name type="scientific">Marinobacter nauticus</name>
    <name type="common">Marinobacter hydrocarbonoclasticus</name>
    <name type="synonym">Marinobacter aquaeolei</name>
    <dbReference type="NCBI Taxonomy" id="2743"/>
    <lineage>
        <taxon>Bacteria</taxon>
        <taxon>Pseudomonadati</taxon>
        <taxon>Pseudomonadota</taxon>
        <taxon>Gammaproteobacteria</taxon>
        <taxon>Pseudomonadales</taxon>
        <taxon>Marinobacteraceae</taxon>
        <taxon>Marinobacter</taxon>
    </lineage>
</organism>
<evidence type="ECO:0000313" key="1">
    <source>
        <dbReference type="EMBL" id="BBJ03812.1"/>
    </source>
</evidence>
<sequence length="43" mass="4639">MAQKGTFLFWVDRLAIARTYPAGGDIVAACTINVNEKGKEVAL</sequence>